<sequence>MEMCYLAQMNKEIVHVYYEHGVSEPVFYENTELASSKYKELIVLPDPIPHSYPTINVTANTISTTSPQIPTSEPIRTTIPTLTIIPTTMPTSKDSHYYNFC</sequence>
<accession>A0A445A2Y8</accession>
<protein>
    <submittedName>
        <fullName evidence="1">Uncharacterized protein</fullName>
    </submittedName>
</protein>
<dbReference type="AlphaFoldDB" id="A0A445A2Y8"/>
<dbReference type="EMBL" id="SDMP01000013">
    <property type="protein sequence ID" value="RYR20789.1"/>
    <property type="molecule type" value="Genomic_DNA"/>
</dbReference>
<organism evidence="1 2">
    <name type="scientific">Arachis hypogaea</name>
    <name type="common">Peanut</name>
    <dbReference type="NCBI Taxonomy" id="3818"/>
    <lineage>
        <taxon>Eukaryota</taxon>
        <taxon>Viridiplantae</taxon>
        <taxon>Streptophyta</taxon>
        <taxon>Embryophyta</taxon>
        <taxon>Tracheophyta</taxon>
        <taxon>Spermatophyta</taxon>
        <taxon>Magnoliopsida</taxon>
        <taxon>eudicotyledons</taxon>
        <taxon>Gunneridae</taxon>
        <taxon>Pentapetalae</taxon>
        <taxon>rosids</taxon>
        <taxon>fabids</taxon>
        <taxon>Fabales</taxon>
        <taxon>Fabaceae</taxon>
        <taxon>Papilionoideae</taxon>
        <taxon>50 kb inversion clade</taxon>
        <taxon>dalbergioids sensu lato</taxon>
        <taxon>Dalbergieae</taxon>
        <taxon>Pterocarpus clade</taxon>
        <taxon>Arachis</taxon>
    </lineage>
</organism>
<reference evidence="1 2" key="1">
    <citation type="submission" date="2019-01" db="EMBL/GenBank/DDBJ databases">
        <title>Sequencing of cultivated peanut Arachis hypogaea provides insights into genome evolution and oil improvement.</title>
        <authorList>
            <person name="Chen X."/>
        </authorList>
    </citation>
    <scope>NUCLEOTIDE SEQUENCE [LARGE SCALE GENOMIC DNA]</scope>
    <source>
        <strain evidence="2">cv. Fuhuasheng</strain>
        <tissue evidence="1">Leaves</tissue>
    </source>
</reference>
<comment type="caution">
    <text evidence="1">The sequence shown here is derived from an EMBL/GenBank/DDBJ whole genome shotgun (WGS) entry which is preliminary data.</text>
</comment>
<dbReference type="Proteomes" id="UP000289738">
    <property type="component" value="Chromosome B03"/>
</dbReference>
<evidence type="ECO:0000313" key="2">
    <source>
        <dbReference type="Proteomes" id="UP000289738"/>
    </source>
</evidence>
<gene>
    <name evidence="1" type="ORF">Ahy_B03g066026</name>
</gene>
<proteinExistence type="predicted"/>
<evidence type="ECO:0000313" key="1">
    <source>
        <dbReference type="EMBL" id="RYR20789.1"/>
    </source>
</evidence>
<name>A0A445A2Y8_ARAHY</name>
<keyword evidence="2" id="KW-1185">Reference proteome</keyword>